<feature type="compositionally biased region" description="Basic and acidic residues" evidence="2">
    <location>
        <begin position="157"/>
        <end position="171"/>
    </location>
</feature>
<sequence length="181" mass="19737">MNNDALKAEIALHQQLLAFHRRQLSQLDEQCRLVREQIVTSEVALAFLHALPSNNEIIAAETAEISSTTKPRLESAAARQRSPARRMMIEALEAAGAQGITASALNSLITDADMALDTAEKAKAALKKEGVIGHDPRALRWYAAGCGPADVEAARTERAKTFEEKGEEKTKPRAPRKKARS</sequence>
<evidence type="ECO:0000256" key="2">
    <source>
        <dbReference type="SAM" id="MobiDB-lite"/>
    </source>
</evidence>
<dbReference type="RefSeq" id="WP_238248880.1">
    <property type="nucleotide sequence ID" value="NZ_BPQX01000023.1"/>
</dbReference>
<keyword evidence="1" id="KW-0175">Coiled coil</keyword>
<evidence type="ECO:0000313" key="3">
    <source>
        <dbReference type="EMBL" id="MDQ0441845.1"/>
    </source>
</evidence>
<accession>A0ABU0HHP2</accession>
<feature type="region of interest" description="Disordered" evidence="2">
    <location>
        <begin position="157"/>
        <end position="181"/>
    </location>
</feature>
<protein>
    <recommendedName>
        <fullName evidence="5">MarR family transcriptional regulator</fullName>
    </recommendedName>
</protein>
<evidence type="ECO:0000256" key="1">
    <source>
        <dbReference type="SAM" id="Coils"/>
    </source>
</evidence>
<comment type="caution">
    <text evidence="3">The sequence shown here is derived from an EMBL/GenBank/DDBJ whole genome shotgun (WGS) entry which is preliminary data.</text>
</comment>
<proteinExistence type="predicted"/>
<name>A0ABU0HHP2_9HYPH</name>
<dbReference type="Proteomes" id="UP001236369">
    <property type="component" value="Unassembled WGS sequence"/>
</dbReference>
<gene>
    <name evidence="3" type="ORF">QO016_001328</name>
</gene>
<feature type="coiled-coil region" evidence="1">
    <location>
        <begin position="3"/>
        <end position="37"/>
    </location>
</feature>
<keyword evidence="4" id="KW-1185">Reference proteome</keyword>
<dbReference type="EMBL" id="JAUSVV010000002">
    <property type="protein sequence ID" value="MDQ0441845.1"/>
    <property type="molecule type" value="Genomic_DNA"/>
</dbReference>
<reference evidence="3 4" key="1">
    <citation type="submission" date="2023-07" db="EMBL/GenBank/DDBJ databases">
        <title>Genomic Encyclopedia of Type Strains, Phase IV (KMG-IV): sequencing the most valuable type-strain genomes for metagenomic binning, comparative biology and taxonomic classification.</title>
        <authorList>
            <person name="Goeker M."/>
        </authorList>
    </citation>
    <scope>NUCLEOTIDE SEQUENCE [LARGE SCALE GENOMIC DNA]</scope>
    <source>
        <strain evidence="3 4">DSM 19562</strain>
    </source>
</reference>
<evidence type="ECO:0000313" key="4">
    <source>
        <dbReference type="Proteomes" id="UP001236369"/>
    </source>
</evidence>
<feature type="compositionally biased region" description="Basic residues" evidence="2">
    <location>
        <begin position="172"/>
        <end position="181"/>
    </location>
</feature>
<organism evidence="3 4">
    <name type="scientific">Methylobacterium persicinum</name>
    <dbReference type="NCBI Taxonomy" id="374426"/>
    <lineage>
        <taxon>Bacteria</taxon>
        <taxon>Pseudomonadati</taxon>
        <taxon>Pseudomonadota</taxon>
        <taxon>Alphaproteobacteria</taxon>
        <taxon>Hyphomicrobiales</taxon>
        <taxon>Methylobacteriaceae</taxon>
        <taxon>Methylobacterium</taxon>
    </lineage>
</organism>
<evidence type="ECO:0008006" key="5">
    <source>
        <dbReference type="Google" id="ProtNLM"/>
    </source>
</evidence>